<dbReference type="EMBL" id="KV921317">
    <property type="protein sequence ID" value="ORE19093.1"/>
    <property type="molecule type" value="Genomic_DNA"/>
</dbReference>
<evidence type="ECO:0000313" key="3">
    <source>
        <dbReference type="Proteomes" id="UP000242381"/>
    </source>
</evidence>
<organism evidence="2 3">
    <name type="scientific">Rhizopus microsporus</name>
    <dbReference type="NCBI Taxonomy" id="58291"/>
    <lineage>
        <taxon>Eukaryota</taxon>
        <taxon>Fungi</taxon>
        <taxon>Fungi incertae sedis</taxon>
        <taxon>Mucoromycota</taxon>
        <taxon>Mucoromycotina</taxon>
        <taxon>Mucoromycetes</taxon>
        <taxon>Mucorales</taxon>
        <taxon>Mucorineae</taxon>
        <taxon>Rhizopodaceae</taxon>
        <taxon>Rhizopus</taxon>
    </lineage>
</organism>
<gene>
    <name evidence="2" type="ORF">BCV71DRAFT_234392</name>
</gene>
<keyword evidence="1" id="KW-0812">Transmembrane</keyword>
<dbReference type="AlphaFoldDB" id="A0A1X0S463"/>
<sequence>MYLEAYISTAIQSLGFSKAEGDAKSFPITCEIMLTSLLNVSAISPVRVSTSVEERLDDISLQNEIIYSDYLQAFKPLISLVLLVLSIHLSTITLYLPVAEPFSVG</sequence>
<name>A0A1X0S463_RHIZD</name>
<feature type="transmembrane region" description="Helical" evidence="1">
    <location>
        <begin position="77"/>
        <end position="98"/>
    </location>
</feature>
<proteinExistence type="predicted"/>
<protein>
    <submittedName>
        <fullName evidence="2">Uncharacterized protein</fullName>
    </submittedName>
</protein>
<reference evidence="2 3" key="1">
    <citation type="journal article" date="2016" name="Proc. Natl. Acad. Sci. U.S.A.">
        <title>Lipid metabolic changes in an early divergent fungus govern the establishment of a mutualistic symbiosis with endobacteria.</title>
        <authorList>
            <person name="Lastovetsky O.A."/>
            <person name="Gaspar M.L."/>
            <person name="Mondo S.J."/>
            <person name="LaButti K.M."/>
            <person name="Sandor L."/>
            <person name="Grigoriev I.V."/>
            <person name="Henry S.A."/>
            <person name="Pawlowska T.E."/>
        </authorList>
    </citation>
    <scope>NUCLEOTIDE SEQUENCE [LARGE SCALE GENOMIC DNA]</scope>
    <source>
        <strain evidence="2 3">ATCC 11559</strain>
    </source>
</reference>
<accession>A0A1X0S463</accession>
<evidence type="ECO:0000256" key="1">
    <source>
        <dbReference type="SAM" id="Phobius"/>
    </source>
</evidence>
<keyword evidence="1" id="KW-1133">Transmembrane helix</keyword>
<dbReference type="Proteomes" id="UP000242381">
    <property type="component" value="Unassembled WGS sequence"/>
</dbReference>
<evidence type="ECO:0000313" key="2">
    <source>
        <dbReference type="EMBL" id="ORE19093.1"/>
    </source>
</evidence>
<keyword evidence="1" id="KW-0472">Membrane</keyword>